<name>A0A8S1WJM1_PAROT</name>
<dbReference type="Proteomes" id="UP000683925">
    <property type="component" value="Unassembled WGS sequence"/>
</dbReference>
<gene>
    <name evidence="1" type="ORF">POCTA_138.1.T0960186</name>
</gene>
<organism evidence="1 2">
    <name type="scientific">Paramecium octaurelia</name>
    <dbReference type="NCBI Taxonomy" id="43137"/>
    <lineage>
        <taxon>Eukaryota</taxon>
        <taxon>Sar</taxon>
        <taxon>Alveolata</taxon>
        <taxon>Ciliophora</taxon>
        <taxon>Intramacronucleata</taxon>
        <taxon>Oligohymenophorea</taxon>
        <taxon>Peniculida</taxon>
        <taxon>Parameciidae</taxon>
        <taxon>Paramecium</taxon>
    </lineage>
</organism>
<reference evidence="1" key="1">
    <citation type="submission" date="2021-01" db="EMBL/GenBank/DDBJ databases">
        <authorList>
            <consortium name="Genoscope - CEA"/>
            <person name="William W."/>
        </authorList>
    </citation>
    <scope>NUCLEOTIDE SEQUENCE</scope>
</reference>
<keyword evidence="2" id="KW-1185">Reference proteome</keyword>
<sequence>MIFISKSFPFQVFFQNKLIFIYNFIIVLNLSHKHRIQQFLLFYKLELLNIQVVIDSEAVIHYIINILWVINKDRNLETLWLEQKNQFTLLEMLKHIPSYHKIRVSRKRLSIFNRRKEKTRWQTDSGKNIITHYGKNVFYKDTVLIKTFLVEKLMIGQFMFTFDQVFQQICLDLYIIRIVFWQVLATKLKFEQYQPLNQLMILRKNKKQSLENQLKKYYKHGAEKSRILFYNWEGREELILTRRICLNSLNIRNADVIIMSMLNIKSCFGSQDCIELKINSLSRNGIQKGTKLQSSASTGTSLRLVNAKHPAIVLTPSQVVIL</sequence>
<protein>
    <submittedName>
        <fullName evidence="1">Uncharacterized protein</fullName>
    </submittedName>
</protein>
<dbReference type="EMBL" id="CAJJDP010000095">
    <property type="protein sequence ID" value="CAD8190138.1"/>
    <property type="molecule type" value="Genomic_DNA"/>
</dbReference>
<evidence type="ECO:0000313" key="2">
    <source>
        <dbReference type="Proteomes" id="UP000683925"/>
    </source>
</evidence>
<proteinExistence type="predicted"/>
<dbReference type="OrthoDB" id="290614at2759"/>
<accession>A0A8S1WJM1</accession>
<evidence type="ECO:0000313" key="1">
    <source>
        <dbReference type="EMBL" id="CAD8190138.1"/>
    </source>
</evidence>
<dbReference type="AlphaFoldDB" id="A0A8S1WJM1"/>
<comment type="caution">
    <text evidence="1">The sequence shown here is derived from an EMBL/GenBank/DDBJ whole genome shotgun (WGS) entry which is preliminary data.</text>
</comment>